<dbReference type="InterPro" id="IPR013022">
    <property type="entry name" value="Xyl_isomerase-like_TIM-brl"/>
</dbReference>
<dbReference type="OrthoDB" id="6622255at2"/>
<protein>
    <recommendedName>
        <fullName evidence="1">Xylose isomerase-like TIM barrel domain-containing protein</fullName>
    </recommendedName>
</protein>
<feature type="domain" description="Xylose isomerase-like TIM barrel" evidence="1">
    <location>
        <begin position="49"/>
        <end position="238"/>
    </location>
</feature>
<evidence type="ECO:0000313" key="3">
    <source>
        <dbReference type="Proteomes" id="UP000037393"/>
    </source>
</evidence>
<gene>
    <name evidence="2" type="ORF">GM31_06180</name>
</gene>
<dbReference type="Gene3D" id="3.20.20.150">
    <property type="entry name" value="Divalent-metal-dependent TIM barrel enzymes"/>
    <property type="match status" value="1"/>
</dbReference>
<dbReference type="InterPro" id="IPR036237">
    <property type="entry name" value="Xyl_isomerase-like_sf"/>
</dbReference>
<accession>A0A0L0GLE5</accession>
<evidence type="ECO:0000313" key="2">
    <source>
        <dbReference type="EMBL" id="KNC89709.1"/>
    </source>
</evidence>
<proteinExistence type="predicted"/>
<evidence type="ECO:0000259" key="1">
    <source>
        <dbReference type="Pfam" id="PF01261"/>
    </source>
</evidence>
<dbReference type="Pfam" id="PF01261">
    <property type="entry name" value="AP_endonuc_2"/>
    <property type="match status" value="1"/>
</dbReference>
<dbReference type="EMBL" id="JNGI01000158">
    <property type="protein sequence ID" value="KNC89709.1"/>
    <property type="molecule type" value="Genomic_DNA"/>
</dbReference>
<sequence>MKPTLYPSAHIAELFFPLANDEKAILQVIQQVAVTDYYQGFETGIIKHPEIAKTIRSIAQQNHLHVTQWLTFELLRDNLNLSSLDSALREKSIRRACELVHLAAECGTTKLSLVSGSDPGDARREEAKKGFGEALIRIGEAVKQYPTMLMQVEPLDRFAHKCQLIGPTDETVEWMTTLRAECPKLYLAWDSAHVALNEEDLADSLRLAAPLISQLHLANAILDPQAEGYGDYHMKFGEPGFLTPRTAAHIIRTALSLPLPPELGPISIAVEMRTTEQDDLWDNEKQCRAFLQTAMAEAVQEA</sequence>
<dbReference type="RefSeq" id="WP_049857919.1">
    <property type="nucleotide sequence ID" value="NZ_JNGI01000158.1"/>
</dbReference>
<dbReference type="PATRIC" id="fig|379893.4.peg.1263"/>
<comment type="caution">
    <text evidence="2">The sequence shown here is derived from an EMBL/GenBank/DDBJ whole genome shotgun (WGS) entry which is preliminary data.</text>
</comment>
<reference evidence="2 3" key="1">
    <citation type="journal article" date="2015" name="Appl. Environ. Microbiol.">
        <title>The Enterobacterium Trabulsiella odontotermitis Presents Novel Adaptations Related to Its Association with Fungus-Growing Termites.</title>
        <authorList>
            <person name="Sapountzis P."/>
            <person name="Gruntjes T."/>
            <person name="Otani S."/>
            <person name="Estevez J."/>
            <person name="da Costa R.R."/>
            <person name="Plunkett G.3rd."/>
            <person name="Perna N.T."/>
            <person name="Poulsen M."/>
        </authorList>
    </citation>
    <scope>NUCLEOTIDE SEQUENCE [LARGE SCALE GENOMIC DNA]</scope>
    <source>
        <strain evidence="2 3">12</strain>
    </source>
</reference>
<dbReference type="STRING" id="379893.GCA_001297775_01469"/>
<dbReference type="AlphaFoldDB" id="A0A0L0GLE5"/>
<organism evidence="2 3">
    <name type="scientific">Trabulsiella odontotermitis</name>
    <dbReference type="NCBI Taxonomy" id="379893"/>
    <lineage>
        <taxon>Bacteria</taxon>
        <taxon>Pseudomonadati</taxon>
        <taxon>Pseudomonadota</taxon>
        <taxon>Gammaproteobacteria</taxon>
        <taxon>Enterobacterales</taxon>
        <taxon>Enterobacteriaceae</taxon>
        <taxon>Trabulsiella</taxon>
    </lineage>
</organism>
<name>A0A0L0GLE5_9ENTR</name>
<dbReference type="Proteomes" id="UP000037393">
    <property type="component" value="Unassembled WGS sequence"/>
</dbReference>
<dbReference type="SUPFAM" id="SSF51658">
    <property type="entry name" value="Xylose isomerase-like"/>
    <property type="match status" value="1"/>
</dbReference>
<keyword evidence="3" id="KW-1185">Reference proteome</keyword>